<proteinExistence type="predicted"/>
<dbReference type="STRING" id="1580092.NADRNF5_0594"/>
<keyword evidence="1" id="KW-0472">Membrane</keyword>
<sequence>MKTRLLIIIAFVMVSTITESFAEEIEIKFDETLLYDSLKLYFYDIEDSRCPLDVTCVWEGKVSAMIHVSNETHKIGGGFEIGKPLTYITPYTITLIDVKPHPISTENPDYVAILEITKSDSTDELTDEQVCGVGNVLLDGVCVPENKIEEHEIDQLRGESLSNPEVMIIIESLGAGLIVLFIVIYAIKKKKKK</sequence>
<accession>A0A0D5C1V3</accession>
<dbReference type="HOGENOM" id="CLU_1405921_0_0_2"/>
<dbReference type="Proteomes" id="UP000032408">
    <property type="component" value="Chromosome"/>
</dbReference>
<protein>
    <submittedName>
        <fullName evidence="2">Uncharacterized protein</fullName>
    </submittedName>
</protein>
<dbReference type="EMBL" id="CP011070">
    <property type="protein sequence ID" value="AJW70290.1"/>
    <property type="molecule type" value="Genomic_DNA"/>
</dbReference>
<evidence type="ECO:0000313" key="3">
    <source>
        <dbReference type="Proteomes" id="UP000032408"/>
    </source>
</evidence>
<feature type="transmembrane region" description="Helical" evidence="1">
    <location>
        <begin position="166"/>
        <end position="187"/>
    </location>
</feature>
<dbReference type="KEGG" id="nin:NADRNF5_0594"/>
<dbReference type="RefSeq" id="WP_048115540.1">
    <property type="nucleotide sequence ID" value="NZ_CP011070.1"/>
</dbReference>
<evidence type="ECO:0000256" key="1">
    <source>
        <dbReference type="SAM" id="Phobius"/>
    </source>
</evidence>
<reference evidence="2 3" key="2">
    <citation type="journal article" date="2016" name="ISME J.">
        <title>Physiological and genomic characterization of two novel marine thaumarchaeal strains indicates niche differentiation.</title>
        <authorList>
            <person name="Bayer B."/>
            <person name="Vojvoda J."/>
            <person name="Offre P."/>
            <person name="Alves R.J."/>
            <person name="Elisabeth N.H."/>
            <person name="Garcia J.A."/>
            <person name="Volland J.M."/>
            <person name="Srivastava A."/>
            <person name="Schleper C."/>
            <person name="Herndl G.J."/>
        </authorList>
    </citation>
    <scope>NUCLEOTIDE SEQUENCE [LARGE SCALE GENOMIC DNA]</scope>
    <source>
        <strain evidence="2 3">NF5</strain>
    </source>
</reference>
<evidence type="ECO:0000313" key="2">
    <source>
        <dbReference type="EMBL" id="AJW70290.1"/>
    </source>
</evidence>
<reference evidence="3" key="1">
    <citation type="submission" date="2015-03" db="EMBL/GenBank/DDBJ databases">
        <title>Characterization of two novel Thaumarchaeota isolated from the Northern Adriatic Sea.</title>
        <authorList>
            <person name="Bayer B."/>
            <person name="Vojvoda J."/>
            <person name="Offre P."/>
            <person name="Srivastava A."/>
            <person name="Elisabeth N."/>
            <person name="Garcia J.A.L."/>
            <person name="Schleper C."/>
            <person name="Herndl G.J."/>
        </authorList>
    </citation>
    <scope>NUCLEOTIDE SEQUENCE [LARGE SCALE GENOMIC DNA]</scope>
    <source>
        <strain evidence="3">NF5</strain>
    </source>
</reference>
<organism evidence="2 3">
    <name type="scientific">Nitrosopumilus adriaticus</name>
    <dbReference type="NCBI Taxonomy" id="1580092"/>
    <lineage>
        <taxon>Archaea</taxon>
        <taxon>Nitrososphaerota</taxon>
        <taxon>Nitrososphaeria</taxon>
        <taxon>Nitrosopumilales</taxon>
        <taxon>Nitrosopumilaceae</taxon>
        <taxon>Nitrosopumilus</taxon>
    </lineage>
</organism>
<dbReference type="AlphaFoldDB" id="A0A0D5C1V3"/>
<keyword evidence="1" id="KW-1133">Transmembrane helix</keyword>
<gene>
    <name evidence="2" type="ORF">NADRNF5_0594</name>
</gene>
<dbReference type="OrthoDB" id="12289at2157"/>
<dbReference type="GeneID" id="24819827"/>
<keyword evidence="3" id="KW-1185">Reference proteome</keyword>
<name>A0A0D5C1V3_9ARCH</name>
<keyword evidence="1" id="KW-0812">Transmembrane</keyword>